<feature type="repeat" description="TPR" evidence="1">
    <location>
        <begin position="342"/>
        <end position="375"/>
    </location>
</feature>
<dbReference type="EMBL" id="BA000004">
    <property type="protein sequence ID" value="BAB05752.1"/>
    <property type="molecule type" value="Genomic_DNA"/>
</dbReference>
<evidence type="ECO:0000313" key="3">
    <source>
        <dbReference type="Proteomes" id="UP000001258"/>
    </source>
</evidence>
<keyword evidence="3" id="KW-1185">Reference proteome</keyword>
<dbReference type="Pfam" id="PF13424">
    <property type="entry name" value="TPR_12"/>
    <property type="match status" value="1"/>
</dbReference>
<dbReference type="RefSeq" id="WP_010898191.1">
    <property type="nucleotide sequence ID" value="NC_002570.2"/>
</dbReference>
<dbReference type="eggNOG" id="COG0457">
    <property type="taxonomic scope" value="Bacteria"/>
</dbReference>
<dbReference type="PIR" id="A83904">
    <property type="entry name" value="A83904"/>
</dbReference>
<dbReference type="OrthoDB" id="5377714at2"/>
<dbReference type="Gene3D" id="1.25.40.10">
    <property type="entry name" value="Tetratricopeptide repeat domain"/>
    <property type="match status" value="2"/>
</dbReference>
<keyword evidence="1" id="KW-0802">TPR repeat</keyword>
<sequence length="672" mass="78217">MLSERTKLDVEWDRKKIPYTGDVVSHVLKVFDQKKSKDKNCCEDKVWVLTHKKENRIAIIEELKQHLVNNIETLTIGGVWETTGYSGIATQLRTIITYLLKKGYHNFLETFAPEIIYLFPDLTSVPPFRNAKQLDAIALSPSRRRLHKESEQMFRVTQMVVSLLLKYVEHTGKDVVFLFDQIDKMDEHTIRCFTRLSKCIHHCQAVVVATFSEASDNDPRFNFKINTDNQPYISLAENRNRLLHTAHKQTSPLVLEPTLTNDLFHKKNTIIASEKNTQLMTKEVQTTTTLLESIHKRKLDNLDSEVIDALEESIFTQNYEHALFLINKTSPYMDHLKNKTKVEVWIYIGIGYAFMLKYEKALTLFQYALKNSEDTLQKSEIQLLIALLYTKRLNNPLLGREIIDNALQNIGSLTGNRVEVERTWLYNLKALTFVERRDLVNAYKNCRKALEHIKKGDRSEDAIHIKINLLSNISVLYEYMNKVDASLTKWMKFDKFILQSSPVFTKHYLYRKAGLLYKMKNYLEAIEALKASYKIAAELHDYFHMDIIARGLGAILFEEENFSEAIQWFRCSLNAKYKLLEDEDIPRVVAAIAICFNQLGESHKGMKEIEACLQTHTKGDAAQMVLDMLTQWEHQDNDKWKSYVKWAIQKPDSKLNRPFDLTNLYCERTESS</sequence>
<organism evidence="2 3">
    <name type="scientific">Halalkalibacterium halodurans (strain ATCC BAA-125 / DSM 18197 / FERM 7344 / JCM 9153 / C-125)</name>
    <name type="common">Bacillus halodurans</name>
    <dbReference type="NCBI Taxonomy" id="272558"/>
    <lineage>
        <taxon>Bacteria</taxon>
        <taxon>Bacillati</taxon>
        <taxon>Bacillota</taxon>
        <taxon>Bacilli</taxon>
        <taxon>Bacillales</taxon>
        <taxon>Bacillaceae</taxon>
        <taxon>Halalkalibacterium (ex Joshi et al. 2022)</taxon>
    </lineage>
</organism>
<dbReference type="PROSITE" id="PS50005">
    <property type="entry name" value="TPR"/>
    <property type="match status" value="1"/>
</dbReference>
<dbReference type="SUPFAM" id="SSF48452">
    <property type="entry name" value="TPR-like"/>
    <property type="match status" value="1"/>
</dbReference>
<name>Q9KB95_HALH5</name>
<dbReference type="InterPro" id="IPR011990">
    <property type="entry name" value="TPR-like_helical_dom_sf"/>
</dbReference>
<accession>Q9KB95</accession>
<protein>
    <submittedName>
        <fullName evidence="2">BH2033 protein</fullName>
    </submittedName>
</protein>
<evidence type="ECO:0000313" key="2">
    <source>
        <dbReference type="EMBL" id="BAB05752.1"/>
    </source>
</evidence>
<dbReference type="AlphaFoldDB" id="Q9KB95"/>
<dbReference type="KEGG" id="bha:BH2033"/>
<dbReference type="InterPro" id="IPR019734">
    <property type="entry name" value="TPR_rpt"/>
</dbReference>
<proteinExistence type="predicted"/>
<evidence type="ECO:0000256" key="1">
    <source>
        <dbReference type="PROSITE-ProRule" id="PRU00339"/>
    </source>
</evidence>
<reference evidence="2 3" key="1">
    <citation type="journal article" date="2000" name="Nucleic Acids Res.">
        <title>Complete genome sequence of the alkaliphilic bacterium Bacillus halodurans and genomic sequence comparison with Bacillus subtilis.</title>
        <authorList>
            <person name="Takami H."/>
            <person name="Nakasone K."/>
            <person name="Takaki Y."/>
            <person name="Maeno G."/>
            <person name="Sasaki R."/>
            <person name="Masui N."/>
            <person name="Fuji F."/>
            <person name="Hirama C."/>
            <person name="Nakamura Y."/>
            <person name="Ogasawara N."/>
            <person name="Kuhara S."/>
            <person name="Horikoshi K."/>
        </authorList>
    </citation>
    <scope>NUCLEOTIDE SEQUENCE [LARGE SCALE GENOMIC DNA]</scope>
    <source>
        <strain evidence="3">ATCC BAA-125 / DSM 18197 / FERM 7344 / JCM 9153 / C-125</strain>
    </source>
</reference>
<dbReference type="HOGENOM" id="CLU_431373_0_0_9"/>
<gene>
    <name evidence="2" type="ordered locus">BH2033</name>
</gene>
<dbReference type="SMART" id="SM00028">
    <property type="entry name" value="TPR"/>
    <property type="match status" value="4"/>
</dbReference>
<dbReference type="Proteomes" id="UP000001258">
    <property type="component" value="Chromosome"/>
</dbReference>
<dbReference type="STRING" id="272558.gene:10727931"/>
<dbReference type="GeneID" id="87597600"/>